<organism evidence="2 3">
    <name type="scientific">Adineta steineri</name>
    <dbReference type="NCBI Taxonomy" id="433720"/>
    <lineage>
        <taxon>Eukaryota</taxon>
        <taxon>Metazoa</taxon>
        <taxon>Spiralia</taxon>
        <taxon>Gnathifera</taxon>
        <taxon>Rotifera</taxon>
        <taxon>Eurotatoria</taxon>
        <taxon>Bdelloidea</taxon>
        <taxon>Adinetida</taxon>
        <taxon>Adinetidae</taxon>
        <taxon>Adineta</taxon>
    </lineage>
</organism>
<dbReference type="Proteomes" id="UP000663881">
    <property type="component" value="Unassembled WGS sequence"/>
</dbReference>
<protein>
    <submittedName>
        <fullName evidence="2">Uncharacterized protein</fullName>
    </submittedName>
</protein>
<dbReference type="AlphaFoldDB" id="A0A820PR30"/>
<dbReference type="EMBL" id="CAJOAY010028868">
    <property type="protein sequence ID" value="CAF4408943.1"/>
    <property type="molecule type" value="Genomic_DNA"/>
</dbReference>
<evidence type="ECO:0000313" key="3">
    <source>
        <dbReference type="Proteomes" id="UP000663881"/>
    </source>
</evidence>
<sequence length="25" mass="2924">NNDIKPSAKKTIFNETEKRHHDLST</sequence>
<feature type="compositionally biased region" description="Basic and acidic residues" evidence="1">
    <location>
        <begin position="15"/>
        <end position="25"/>
    </location>
</feature>
<accession>A0A820PR30</accession>
<evidence type="ECO:0000313" key="2">
    <source>
        <dbReference type="EMBL" id="CAF4408943.1"/>
    </source>
</evidence>
<proteinExistence type="predicted"/>
<feature type="non-terminal residue" evidence="2">
    <location>
        <position position="1"/>
    </location>
</feature>
<name>A0A820PR30_9BILA</name>
<reference evidence="2" key="1">
    <citation type="submission" date="2021-02" db="EMBL/GenBank/DDBJ databases">
        <authorList>
            <person name="Nowell W R."/>
        </authorList>
    </citation>
    <scope>NUCLEOTIDE SEQUENCE</scope>
</reference>
<evidence type="ECO:0000256" key="1">
    <source>
        <dbReference type="SAM" id="MobiDB-lite"/>
    </source>
</evidence>
<feature type="region of interest" description="Disordered" evidence="1">
    <location>
        <begin position="1"/>
        <end position="25"/>
    </location>
</feature>
<comment type="caution">
    <text evidence="2">The sequence shown here is derived from an EMBL/GenBank/DDBJ whole genome shotgun (WGS) entry which is preliminary data.</text>
</comment>
<gene>
    <name evidence="2" type="ORF">OKA104_LOCUS51828</name>
</gene>